<evidence type="ECO:0000313" key="2">
    <source>
        <dbReference type="EMBL" id="KAK0495012.1"/>
    </source>
</evidence>
<evidence type="ECO:0000313" key="3">
    <source>
        <dbReference type="Proteomes" id="UP001175228"/>
    </source>
</evidence>
<dbReference type="AlphaFoldDB" id="A0AA39UM50"/>
<protein>
    <submittedName>
        <fullName evidence="2">Uncharacterized protein</fullName>
    </submittedName>
</protein>
<feature type="transmembrane region" description="Helical" evidence="1">
    <location>
        <begin position="12"/>
        <end position="30"/>
    </location>
</feature>
<dbReference type="Proteomes" id="UP001175228">
    <property type="component" value="Unassembled WGS sequence"/>
</dbReference>
<keyword evidence="3" id="KW-1185">Reference proteome</keyword>
<gene>
    <name evidence="2" type="ORF">EDD18DRAFT_1173499</name>
</gene>
<keyword evidence="1" id="KW-1133">Transmembrane helix</keyword>
<dbReference type="EMBL" id="JAUEPU010000019">
    <property type="protein sequence ID" value="KAK0495012.1"/>
    <property type="molecule type" value="Genomic_DNA"/>
</dbReference>
<keyword evidence="1" id="KW-0812">Transmembrane</keyword>
<organism evidence="2 3">
    <name type="scientific">Armillaria luteobubalina</name>
    <dbReference type="NCBI Taxonomy" id="153913"/>
    <lineage>
        <taxon>Eukaryota</taxon>
        <taxon>Fungi</taxon>
        <taxon>Dikarya</taxon>
        <taxon>Basidiomycota</taxon>
        <taxon>Agaricomycotina</taxon>
        <taxon>Agaricomycetes</taxon>
        <taxon>Agaricomycetidae</taxon>
        <taxon>Agaricales</taxon>
        <taxon>Marasmiineae</taxon>
        <taxon>Physalacriaceae</taxon>
        <taxon>Armillaria</taxon>
    </lineage>
</organism>
<feature type="non-terminal residue" evidence="2">
    <location>
        <position position="85"/>
    </location>
</feature>
<reference evidence="2" key="1">
    <citation type="submission" date="2023-06" db="EMBL/GenBank/DDBJ databases">
        <authorList>
            <consortium name="Lawrence Berkeley National Laboratory"/>
            <person name="Ahrendt S."/>
            <person name="Sahu N."/>
            <person name="Indic B."/>
            <person name="Wong-Bajracharya J."/>
            <person name="Merenyi Z."/>
            <person name="Ke H.-M."/>
            <person name="Monk M."/>
            <person name="Kocsube S."/>
            <person name="Drula E."/>
            <person name="Lipzen A."/>
            <person name="Balint B."/>
            <person name="Henrissat B."/>
            <person name="Andreopoulos B."/>
            <person name="Martin F.M."/>
            <person name="Harder C.B."/>
            <person name="Rigling D."/>
            <person name="Ford K.L."/>
            <person name="Foster G.D."/>
            <person name="Pangilinan J."/>
            <person name="Papanicolaou A."/>
            <person name="Barry K."/>
            <person name="LaButti K."/>
            <person name="Viragh M."/>
            <person name="Koriabine M."/>
            <person name="Yan M."/>
            <person name="Riley R."/>
            <person name="Champramary S."/>
            <person name="Plett K.L."/>
            <person name="Tsai I.J."/>
            <person name="Slot J."/>
            <person name="Sipos G."/>
            <person name="Plett J."/>
            <person name="Nagy L.G."/>
            <person name="Grigoriev I.V."/>
        </authorList>
    </citation>
    <scope>NUCLEOTIDE SEQUENCE</scope>
    <source>
        <strain evidence="2">HWK02</strain>
    </source>
</reference>
<sequence length="85" mass="9519">MTCRVGTDKGLAAAFHLLPVIVFLTMTRVWSRDDTKRLSPLLQLDYGRLLHTPKITGESGVGIQEYGHRGGLRNGRRRGQRLSCL</sequence>
<evidence type="ECO:0000256" key="1">
    <source>
        <dbReference type="SAM" id="Phobius"/>
    </source>
</evidence>
<keyword evidence="1" id="KW-0472">Membrane</keyword>
<comment type="caution">
    <text evidence="2">The sequence shown here is derived from an EMBL/GenBank/DDBJ whole genome shotgun (WGS) entry which is preliminary data.</text>
</comment>
<proteinExistence type="predicted"/>
<accession>A0AA39UM50</accession>
<name>A0AA39UM50_9AGAR</name>